<dbReference type="EMBL" id="JACXVP010000001">
    <property type="protein sequence ID" value="KAG5631290.1"/>
    <property type="molecule type" value="Genomic_DNA"/>
</dbReference>
<dbReference type="Pfam" id="PF26130">
    <property type="entry name" value="PB1-like"/>
    <property type="match status" value="1"/>
</dbReference>
<evidence type="ECO:0000313" key="4">
    <source>
        <dbReference type="Proteomes" id="UP000824120"/>
    </source>
</evidence>
<feature type="region of interest" description="Disordered" evidence="1">
    <location>
        <begin position="81"/>
        <end position="115"/>
    </location>
</feature>
<comment type="caution">
    <text evidence="3">The sequence shown here is derived from an EMBL/GenBank/DDBJ whole genome shotgun (WGS) entry which is preliminary data.</text>
</comment>
<organism evidence="3 4">
    <name type="scientific">Solanum commersonii</name>
    <name type="common">Commerson's wild potato</name>
    <name type="synonym">Commerson's nightshade</name>
    <dbReference type="NCBI Taxonomy" id="4109"/>
    <lineage>
        <taxon>Eukaryota</taxon>
        <taxon>Viridiplantae</taxon>
        <taxon>Streptophyta</taxon>
        <taxon>Embryophyta</taxon>
        <taxon>Tracheophyta</taxon>
        <taxon>Spermatophyta</taxon>
        <taxon>Magnoliopsida</taxon>
        <taxon>eudicotyledons</taxon>
        <taxon>Gunneridae</taxon>
        <taxon>Pentapetalae</taxon>
        <taxon>asterids</taxon>
        <taxon>lamiids</taxon>
        <taxon>Solanales</taxon>
        <taxon>Solanaceae</taxon>
        <taxon>Solanoideae</taxon>
        <taxon>Solaneae</taxon>
        <taxon>Solanum</taxon>
    </lineage>
</organism>
<gene>
    <name evidence="3" type="ORF">H5410_003007</name>
</gene>
<feature type="compositionally biased region" description="Polar residues" evidence="1">
    <location>
        <begin position="81"/>
        <end position="93"/>
    </location>
</feature>
<dbReference type="InterPro" id="IPR058594">
    <property type="entry name" value="PB1-like_dom_pln"/>
</dbReference>
<keyword evidence="4" id="KW-1185">Reference proteome</keyword>
<dbReference type="AlphaFoldDB" id="A0A9J6B3X3"/>
<evidence type="ECO:0000256" key="1">
    <source>
        <dbReference type="SAM" id="MobiDB-lite"/>
    </source>
</evidence>
<reference evidence="3 4" key="1">
    <citation type="submission" date="2020-09" db="EMBL/GenBank/DDBJ databases">
        <title>De no assembly of potato wild relative species, Solanum commersonii.</title>
        <authorList>
            <person name="Cho K."/>
        </authorList>
    </citation>
    <scope>NUCLEOTIDE SEQUENCE [LARGE SCALE GENOMIC DNA]</scope>
    <source>
        <strain evidence="3">LZ3.2</strain>
        <tissue evidence="3">Leaf</tissue>
    </source>
</reference>
<dbReference type="OrthoDB" id="1323178at2759"/>
<accession>A0A9J6B3X3</accession>
<dbReference type="Proteomes" id="UP000824120">
    <property type="component" value="Chromosome 1"/>
</dbReference>
<feature type="domain" description="PB1-like" evidence="2">
    <location>
        <begin position="2"/>
        <end position="73"/>
    </location>
</feature>
<proteinExistence type="predicted"/>
<name>A0A9J6B3X3_SOLCO</name>
<sequence length="115" mass="13316">MTKFLEVDVDRMSYFELKDYIKELGYTPECDFFIKWDGLLWDELLVLMNCYKVIFDIFNMTKNGDEVEVYVSHGACNPNNQPPSYTFPSNPNTHFDDPPSIVPHPSIVPPSSYVP</sequence>
<protein>
    <recommendedName>
        <fullName evidence="2">PB1-like domain-containing protein</fullName>
    </recommendedName>
</protein>
<evidence type="ECO:0000313" key="3">
    <source>
        <dbReference type="EMBL" id="KAG5631290.1"/>
    </source>
</evidence>
<evidence type="ECO:0000259" key="2">
    <source>
        <dbReference type="Pfam" id="PF26130"/>
    </source>
</evidence>